<dbReference type="GO" id="GO:0008324">
    <property type="term" value="F:monoatomic cation transmembrane transporter activity"/>
    <property type="evidence" value="ECO:0007669"/>
    <property type="project" value="InterPro"/>
</dbReference>
<dbReference type="Proteomes" id="UP000232063">
    <property type="component" value="Chromosome"/>
</dbReference>
<feature type="transmembrane region" description="Helical" evidence="8">
    <location>
        <begin position="399"/>
        <end position="417"/>
    </location>
</feature>
<keyword evidence="6" id="KW-0406">Ion transport</keyword>
<feature type="transmembrane region" description="Helical" evidence="8">
    <location>
        <begin position="295"/>
        <end position="317"/>
    </location>
</feature>
<feature type="transmembrane region" description="Helical" evidence="8">
    <location>
        <begin position="59"/>
        <end position="79"/>
    </location>
</feature>
<dbReference type="EMBL" id="CP024963">
    <property type="protein sequence ID" value="ATZ16757.1"/>
    <property type="molecule type" value="Genomic_DNA"/>
</dbReference>
<keyword evidence="7 8" id="KW-0472">Membrane</keyword>
<reference evidence="9 10" key="1">
    <citation type="submission" date="2017-11" db="EMBL/GenBank/DDBJ databases">
        <title>Genome sequence of Entomoplasma luminosum PIMN-1 (ATCC 49195).</title>
        <authorList>
            <person name="Lo W.-S."/>
            <person name="Gasparich G.E."/>
            <person name="Kuo C.-H."/>
        </authorList>
    </citation>
    <scope>NUCLEOTIDE SEQUENCE [LARGE SCALE GENOMIC DNA]</scope>
    <source>
        <strain evidence="9 10">PIMN-1</strain>
    </source>
</reference>
<dbReference type="KEGG" id="elj:ELUMI_v1c00280"/>
<protein>
    <submittedName>
        <fullName evidence="9">Potassium uptake protein KtrB</fullName>
    </submittedName>
</protein>
<feature type="transmembrane region" description="Helical" evidence="8">
    <location>
        <begin position="177"/>
        <end position="197"/>
    </location>
</feature>
<comment type="subcellular location">
    <subcellularLocation>
        <location evidence="1">Cell membrane</location>
        <topology evidence="1">Multi-pass membrane protein</topology>
    </subcellularLocation>
</comment>
<sequence length="553" mass="61255">MKPPKSPRKKITKKINHKLYKINEAEKEILHDDKRRRNELLFRKLKKAWPLSKISGRIFLIYFLVVLLGGFLLTIPGVLSETGAAYNWNFLLGVFTASSAFSDTGINILNVSADYSFWGQLITLILIEAGGIGILTFKIVLFLAIHRKISLNDTIIAKTERGSSTTSSTIELIRDGFIWLTIVQLMGAFVLFFGFFFEPPAMDIPGIQTINPHHNFSTSLWFAIYHSTSAVNNAGFDIVSNGSLQPYNVAGHHSYLIQIVFLSEWVIGGLGYPTFHDIRRKIKARKQGQTVPFSLFTKLNFCIYSILFVMGPLMVFASEFANQETSLIFHPTIDGLTNGEVDPTVFRPWWESMMNIIFNTTASRNAGFSTIPINDFNAGSKTILSVLMFIGSAPSSTAGGIRTTTFAILLLATWAVVRNNNKTTAFKKTIPEATVKRAFAVLFLSIVIVSLAVIMIFIDSWDTLREYGSYGPGSVGNATIIEILTLVSSAFGTVGMNPFDTNQMLYGLGSFSKIVVIVVMFLGQLGISNTLLVFVKPSQKKGYGYLDEDVVIG</sequence>
<gene>
    <name evidence="9" type="primary">ktrB</name>
    <name evidence="9" type="ORF">ELUMI_v1c00280</name>
</gene>
<dbReference type="InterPro" id="IPR003445">
    <property type="entry name" value="Cat_transpt"/>
</dbReference>
<dbReference type="RefSeq" id="WP_035018953.1">
    <property type="nucleotide sequence ID" value="NZ_CP024963.1"/>
</dbReference>
<dbReference type="AlphaFoldDB" id="A0A2K8NSL2"/>
<feature type="transmembrane region" description="Helical" evidence="8">
    <location>
        <begin position="438"/>
        <end position="458"/>
    </location>
</feature>
<dbReference type="Pfam" id="PF02386">
    <property type="entry name" value="TrkH"/>
    <property type="match status" value="1"/>
</dbReference>
<evidence type="ECO:0000313" key="10">
    <source>
        <dbReference type="Proteomes" id="UP000232063"/>
    </source>
</evidence>
<evidence type="ECO:0000256" key="5">
    <source>
        <dbReference type="ARBA" id="ARBA00022989"/>
    </source>
</evidence>
<keyword evidence="5 8" id="KW-1133">Transmembrane helix</keyword>
<dbReference type="PANTHER" id="PTHR32024:SF1">
    <property type="entry name" value="KTR SYSTEM POTASSIUM UPTAKE PROTEIN B"/>
    <property type="match status" value="1"/>
</dbReference>
<dbReference type="GO" id="GO:0005886">
    <property type="term" value="C:plasma membrane"/>
    <property type="evidence" value="ECO:0007669"/>
    <property type="project" value="UniProtKB-SubCell"/>
</dbReference>
<evidence type="ECO:0000313" key="9">
    <source>
        <dbReference type="EMBL" id="ATZ16757.1"/>
    </source>
</evidence>
<evidence type="ECO:0000256" key="7">
    <source>
        <dbReference type="ARBA" id="ARBA00023136"/>
    </source>
</evidence>
<dbReference type="GO" id="GO:0030001">
    <property type="term" value="P:metal ion transport"/>
    <property type="evidence" value="ECO:0007669"/>
    <property type="project" value="UniProtKB-ARBA"/>
</dbReference>
<accession>A0A2K8NSL2</accession>
<keyword evidence="2" id="KW-0813">Transport</keyword>
<keyword evidence="10" id="KW-1185">Reference proteome</keyword>
<evidence type="ECO:0000256" key="1">
    <source>
        <dbReference type="ARBA" id="ARBA00004651"/>
    </source>
</evidence>
<evidence type="ECO:0000256" key="4">
    <source>
        <dbReference type="ARBA" id="ARBA00022692"/>
    </source>
</evidence>
<feature type="transmembrane region" description="Helical" evidence="8">
    <location>
        <begin position="117"/>
        <end position="145"/>
    </location>
</feature>
<keyword evidence="3" id="KW-1003">Cell membrane</keyword>
<evidence type="ECO:0000256" key="2">
    <source>
        <dbReference type="ARBA" id="ARBA00022448"/>
    </source>
</evidence>
<feature type="transmembrane region" description="Helical" evidence="8">
    <location>
        <begin position="514"/>
        <end position="535"/>
    </location>
</feature>
<evidence type="ECO:0000256" key="8">
    <source>
        <dbReference type="SAM" id="Phobius"/>
    </source>
</evidence>
<feature type="transmembrane region" description="Helical" evidence="8">
    <location>
        <begin position="255"/>
        <end position="275"/>
    </location>
</feature>
<organism evidence="9 10">
    <name type="scientific">Williamsoniiplasma luminosum</name>
    <dbReference type="NCBI Taxonomy" id="214888"/>
    <lineage>
        <taxon>Bacteria</taxon>
        <taxon>Bacillati</taxon>
        <taxon>Mycoplasmatota</taxon>
        <taxon>Mollicutes</taxon>
        <taxon>Entomoplasmatales</taxon>
        <taxon>Williamsoniiplasma</taxon>
    </lineage>
</organism>
<name>A0A2K8NSL2_9MOLU</name>
<dbReference type="PANTHER" id="PTHR32024">
    <property type="entry name" value="TRK SYSTEM POTASSIUM UPTAKE PROTEIN TRKG-RELATED"/>
    <property type="match status" value="1"/>
</dbReference>
<evidence type="ECO:0000256" key="3">
    <source>
        <dbReference type="ARBA" id="ARBA00022475"/>
    </source>
</evidence>
<keyword evidence="4 8" id="KW-0812">Transmembrane</keyword>
<proteinExistence type="predicted"/>
<evidence type="ECO:0000256" key="6">
    <source>
        <dbReference type="ARBA" id="ARBA00023065"/>
    </source>
</evidence>